<keyword evidence="4" id="KW-1185">Reference proteome</keyword>
<sequence>MTDLSIKAPPAKGWLDYRTIWRWHFYAGLFCVPFIVALALSGSLYLFKPQVEALIDRPYDNLVLTGPAADANAQALAALAAVPGGTLKSYIVPEETDDAVRVLVRDGQGAIWRVYVHPQTLEILHSIPEEDRLMNQIKTFHGELLMGDQGSWFVELAACWGIVMVVSGLYLWWPRGGQGLAGILYPRLSGGGRTFWRDLHAVTGLWISFLALFLLLTGLPWASVWGGAFKAVREATGTAAVKQDWTTSRKAERAGHDAQEHAEDHPMDHGSLSMDDMMVGTVTLADVVAQVAPLKLAAPVQINLPAKAGGSWAVRSMTANRPDRVSIDLDGATGTPIRREDFADRHIIDRVVGIGIAAHEGQLFGWFNQALGVIAALGLVLLSVSGAVMWWKRRPNGALGAPPPLRMRGSPAVMGIILLFFALFLPLLGLSVIVVALIDLAILRQLPNARRWLGLRMA</sequence>
<name>A0A2K9NHB8_9PROT</name>
<dbReference type="PANTHER" id="PTHR34219">
    <property type="entry name" value="IRON-REGULATED INNER MEMBRANE PROTEIN-RELATED"/>
    <property type="match status" value="1"/>
</dbReference>
<proteinExistence type="predicted"/>
<feature type="compositionally biased region" description="Basic and acidic residues" evidence="1">
    <location>
        <begin position="247"/>
        <end position="268"/>
    </location>
</feature>
<protein>
    <submittedName>
        <fullName evidence="3">Peptidase</fullName>
    </submittedName>
</protein>
<dbReference type="EMBL" id="CP025612">
    <property type="protein sequence ID" value="AUN32492.1"/>
    <property type="molecule type" value="Genomic_DNA"/>
</dbReference>
<accession>A0A2K9NHB8</accession>
<keyword evidence="2" id="KW-0812">Transmembrane</keyword>
<evidence type="ECO:0000256" key="1">
    <source>
        <dbReference type="SAM" id="MobiDB-lite"/>
    </source>
</evidence>
<dbReference type="OrthoDB" id="9791166at2"/>
<evidence type="ECO:0000313" key="3">
    <source>
        <dbReference type="EMBL" id="AUN32492.1"/>
    </source>
</evidence>
<feature type="region of interest" description="Disordered" evidence="1">
    <location>
        <begin position="242"/>
        <end position="270"/>
    </location>
</feature>
<organism evidence="3 4">
    <name type="scientific">Niveispirillum cyanobacteriorum</name>
    <dbReference type="NCBI Taxonomy" id="1612173"/>
    <lineage>
        <taxon>Bacteria</taxon>
        <taxon>Pseudomonadati</taxon>
        <taxon>Pseudomonadota</taxon>
        <taxon>Alphaproteobacteria</taxon>
        <taxon>Rhodospirillales</taxon>
        <taxon>Azospirillaceae</taxon>
        <taxon>Niveispirillum</taxon>
    </lineage>
</organism>
<dbReference type="Proteomes" id="UP000234752">
    <property type="component" value="Chromosome eg_2"/>
</dbReference>
<dbReference type="KEGG" id="ncb:C0V82_19205"/>
<dbReference type="Pfam" id="PF03929">
    <property type="entry name" value="PepSY_TM"/>
    <property type="match status" value="1"/>
</dbReference>
<dbReference type="InterPro" id="IPR005625">
    <property type="entry name" value="PepSY-ass_TM"/>
</dbReference>
<reference evidence="3 4" key="1">
    <citation type="submission" date="2017-12" db="EMBL/GenBank/DDBJ databases">
        <title>Genomes of bacteria within cyanobacterial aggregates.</title>
        <authorList>
            <person name="Cai H."/>
        </authorList>
    </citation>
    <scope>NUCLEOTIDE SEQUENCE [LARGE SCALE GENOMIC DNA]</scope>
    <source>
        <strain evidence="3 4">TH16</strain>
    </source>
</reference>
<dbReference type="PANTHER" id="PTHR34219:SF1">
    <property type="entry name" value="PEPSY DOMAIN-CONTAINING PROTEIN"/>
    <property type="match status" value="1"/>
</dbReference>
<dbReference type="AlphaFoldDB" id="A0A2K9NHB8"/>
<evidence type="ECO:0000313" key="4">
    <source>
        <dbReference type="Proteomes" id="UP000234752"/>
    </source>
</evidence>
<feature type="transmembrane region" description="Helical" evidence="2">
    <location>
        <begin position="152"/>
        <end position="173"/>
    </location>
</feature>
<feature type="transmembrane region" description="Helical" evidence="2">
    <location>
        <begin position="23"/>
        <end position="47"/>
    </location>
</feature>
<gene>
    <name evidence="3" type="ORF">C0V82_19205</name>
</gene>
<feature type="transmembrane region" description="Helical" evidence="2">
    <location>
        <begin position="370"/>
        <end position="391"/>
    </location>
</feature>
<keyword evidence="2" id="KW-1133">Transmembrane helix</keyword>
<dbReference type="RefSeq" id="WP_102114027.1">
    <property type="nucleotide sequence ID" value="NZ_BMGN01000007.1"/>
</dbReference>
<evidence type="ECO:0000256" key="2">
    <source>
        <dbReference type="SAM" id="Phobius"/>
    </source>
</evidence>
<feature type="transmembrane region" description="Helical" evidence="2">
    <location>
        <begin position="205"/>
        <end position="224"/>
    </location>
</feature>
<keyword evidence="2" id="KW-0472">Membrane</keyword>
<feature type="transmembrane region" description="Helical" evidence="2">
    <location>
        <begin position="411"/>
        <end position="443"/>
    </location>
</feature>